<evidence type="ECO:0000256" key="3">
    <source>
        <dbReference type="ARBA" id="ARBA00029540"/>
    </source>
</evidence>
<evidence type="ECO:0000313" key="7">
    <source>
        <dbReference type="Proteomes" id="UP000322981"/>
    </source>
</evidence>
<dbReference type="InterPro" id="IPR005412">
    <property type="entry name" value="Fis_DNA-bd"/>
</dbReference>
<dbReference type="PANTHER" id="PTHR47918">
    <property type="entry name" value="DNA-BINDING PROTEIN FIS"/>
    <property type="match status" value="1"/>
</dbReference>
<sequence>MSAVARVRRSTGSGSEPGSGSVAAPGPGATAKSASRSCSASTSSVAALGPWPEADRVAERSAEQGLTVQWADRDEPLRECVRGALRCYLSHMHGHAVEDLYQLVLEEVERPLIETVLECADNNQTVAARMLGISRGTLRKKMKTFFDC</sequence>
<keyword evidence="7" id="KW-1185">Reference proteome</keyword>
<evidence type="ECO:0000256" key="4">
    <source>
        <dbReference type="SAM" id="MobiDB-lite"/>
    </source>
</evidence>
<dbReference type="AlphaFoldDB" id="A0A5M8FQI9"/>
<feature type="compositionally biased region" description="Low complexity" evidence="4">
    <location>
        <begin position="10"/>
        <end position="36"/>
    </location>
</feature>
<dbReference type="InterPro" id="IPR009057">
    <property type="entry name" value="Homeodomain-like_sf"/>
</dbReference>
<feature type="domain" description="DNA binding HTH" evidence="5">
    <location>
        <begin position="105"/>
        <end position="144"/>
    </location>
</feature>
<evidence type="ECO:0000259" key="5">
    <source>
        <dbReference type="Pfam" id="PF02954"/>
    </source>
</evidence>
<evidence type="ECO:0000256" key="2">
    <source>
        <dbReference type="ARBA" id="ARBA00023125"/>
    </source>
</evidence>
<keyword evidence="2" id="KW-0238">DNA-binding</keyword>
<dbReference type="PANTHER" id="PTHR47918:SF1">
    <property type="entry name" value="DNA-BINDING PROTEIN FIS"/>
    <property type="match status" value="1"/>
</dbReference>
<protein>
    <recommendedName>
        <fullName evidence="3">Putative Fis-like DNA-binding protein</fullName>
    </recommendedName>
</protein>
<dbReference type="PRINTS" id="PR01590">
    <property type="entry name" value="HTHFIS"/>
</dbReference>
<evidence type="ECO:0000313" key="6">
    <source>
        <dbReference type="EMBL" id="KAA6186370.1"/>
    </source>
</evidence>
<evidence type="ECO:0000256" key="1">
    <source>
        <dbReference type="ARBA" id="ARBA00008559"/>
    </source>
</evidence>
<dbReference type="OrthoDB" id="9802388at2"/>
<accession>A0A5M8FQI9</accession>
<reference evidence="6 7" key="1">
    <citation type="submission" date="2019-09" db="EMBL/GenBank/DDBJ databases">
        <title>Whole-genome sequence of the purple sulfur bacterium Thiohalocapsa marina DSM 19078.</title>
        <authorList>
            <person name="Kyndt J.A."/>
            <person name="Meyer T.E."/>
        </authorList>
    </citation>
    <scope>NUCLEOTIDE SEQUENCE [LARGE SCALE GENOMIC DNA]</scope>
    <source>
        <strain evidence="6 7">DSM 19078</strain>
    </source>
</reference>
<name>A0A5M8FQI9_9GAMM</name>
<dbReference type="EMBL" id="VWXX01000005">
    <property type="protein sequence ID" value="KAA6186370.1"/>
    <property type="molecule type" value="Genomic_DNA"/>
</dbReference>
<feature type="region of interest" description="Disordered" evidence="4">
    <location>
        <begin position="1"/>
        <end position="36"/>
    </location>
</feature>
<dbReference type="Gene3D" id="1.10.10.60">
    <property type="entry name" value="Homeodomain-like"/>
    <property type="match status" value="1"/>
</dbReference>
<dbReference type="Proteomes" id="UP000322981">
    <property type="component" value="Unassembled WGS sequence"/>
</dbReference>
<dbReference type="GO" id="GO:0043565">
    <property type="term" value="F:sequence-specific DNA binding"/>
    <property type="evidence" value="ECO:0007669"/>
    <property type="project" value="InterPro"/>
</dbReference>
<comment type="similarity">
    <text evidence="1">Belongs to the transcriptional regulatory Fis family.</text>
</comment>
<dbReference type="InterPro" id="IPR050207">
    <property type="entry name" value="Trans_regulatory_Fis"/>
</dbReference>
<dbReference type="InterPro" id="IPR002197">
    <property type="entry name" value="HTH_Fis"/>
</dbReference>
<gene>
    <name evidence="6" type="ORF">F2Q65_06135</name>
</gene>
<comment type="caution">
    <text evidence="6">The sequence shown here is derived from an EMBL/GenBank/DDBJ whole genome shotgun (WGS) entry which is preliminary data.</text>
</comment>
<organism evidence="6 7">
    <name type="scientific">Thiohalocapsa marina</name>
    <dbReference type="NCBI Taxonomy" id="424902"/>
    <lineage>
        <taxon>Bacteria</taxon>
        <taxon>Pseudomonadati</taxon>
        <taxon>Pseudomonadota</taxon>
        <taxon>Gammaproteobacteria</taxon>
        <taxon>Chromatiales</taxon>
        <taxon>Chromatiaceae</taxon>
        <taxon>Thiohalocapsa</taxon>
    </lineage>
</organism>
<dbReference type="GO" id="GO:0006355">
    <property type="term" value="P:regulation of DNA-templated transcription"/>
    <property type="evidence" value="ECO:0007669"/>
    <property type="project" value="InterPro"/>
</dbReference>
<dbReference type="Pfam" id="PF02954">
    <property type="entry name" value="HTH_8"/>
    <property type="match status" value="1"/>
</dbReference>
<proteinExistence type="inferred from homology"/>
<dbReference type="SUPFAM" id="SSF46689">
    <property type="entry name" value="Homeodomain-like"/>
    <property type="match status" value="1"/>
</dbReference>
<dbReference type="PRINTS" id="PR01591">
    <property type="entry name" value="DNABINDNGFIS"/>
</dbReference>